<gene>
    <name evidence="3" type="ORF">ABU614_21375</name>
    <name evidence="2" type="ORF">V2J18_14895</name>
</gene>
<name>A0AAU8MVL5_9GAMM</name>
<dbReference type="EMBL" id="JBANDL010000002">
    <property type="protein sequence ID" value="MEI2455957.1"/>
    <property type="molecule type" value="Genomic_DNA"/>
</dbReference>
<feature type="domain" description="Knr4/Smi1-like" evidence="1">
    <location>
        <begin position="31"/>
        <end position="164"/>
    </location>
</feature>
<evidence type="ECO:0000259" key="1">
    <source>
        <dbReference type="SMART" id="SM00860"/>
    </source>
</evidence>
<dbReference type="Proteomes" id="UP001387215">
    <property type="component" value="Unassembled WGS sequence"/>
</dbReference>
<reference evidence="3" key="2">
    <citation type="submission" date="2024-06" db="EMBL/GenBank/DDBJ databases">
        <authorList>
            <person name="Li S."/>
        </authorList>
    </citation>
    <scope>NUCLEOTIDE SEQUENCE</scope>
    <source>
        <strain evidence="3">SR10</strain>
    </source>
</reference>
<dbReference type="InterPro" id="IPR018958">
    <property type="entry name" value="Knr4/Smi1-like_dom"/>
</dbReference>
<reference evidence="2 4" key="1">
    <citation type="submission" date="2024-02" db="EMBL/GenBank/DDBJ databases">
        <title>Lysobacter Genome Sequencing and Mining.</title>
        <authorList>
            <person name="Bierman J."/>
            <person name="Walker M.C."/>
        </authorList>
    </citation>
    <scope>NUCLEOTIDE SEQUENCE [LARGE SCALE GENOMIC DNA]</scope>
    <source>
        <strain evidence="2 4">PB6250</strain>
    </source>
</reference>
<dbReference type="RefSeq" id="WP_064749766.1">
    <property type="nucleotide sequence ID" value="NZ_CP159925.1"/>
</dbReference>
<organism evidence="3">
    <name type="scientific">Lysobacter firmicutimachus</name>
    <dbReference type="NCBI Taxonomy" id="1792846"/>
    <lineage>
        <taxon>Bacteria</taxon>
        <taxon>Pseudomonadati</taxon>
        <taxon>Pseudomonadota</taxon>
        <taxon>Gammaproteobacteria</taxon>
        <taxon>Lysobacterales</taxon>
        <taxon>Lysobacteraceae</taxon>
        <taxon>Lysobacter</taxon>
    </lineage>
</organism>
<evidence type="ECO:0000313" key="3">
    <source>
        <dbReference type="EMBL" id="XCO74878.1"/>
    </source>
</evidence>
<dbReference type="SMART" id="SM00860">
    <property type="entry name" value="SMI1_KNR4"/>
    <property type="match status" value="1"/>
</dbReference>
<dbReference type="AlphaFoldDB" id="A0AAU8MVL5"/>
<keyword evidence="4" id="KW-1185">Reference proteome</keyword>
<protein>
    <submittedName>
        <fullName evidence="3">SMI1/KNR4 family protein</fullName>
    </submittedName>
</protein>
<sequence>MQRLHDAIEQYNASRTRFWDDDYNTLLAAGPAEPAQIERLQALEPRPLPADLVQFYRRFGGLHNQDNTESYCMELPLPGQLADGLEAANAYLRIRSLGLVDMIAHSWGNDRPEFAAGGAFSQAELDELNGRYRCYGWYRTDTVLESAWYLYADPDGRFGALLYDQDRFDRTARELRALLAASPAGQSLEDALCEGVERMHATMIEWCDEDADEDA</sequence>
<evidence type="ECO:0000313" key="4">
    <source>
        <dbReference type="Proteomes" id="UP001387215"/>
    </source>
</evidence>
<evidence type="ECO:0000313" key="2">
    <source>
        <dbReference type="EMBL" id="MEI2455957.1"/>
    </source>
</evidence>
<dbReference type="EMBL" id="CP159925">
    <property type="protein sequence ID" value="XCO74878.1"/>
    <property type="molecule type" value="Genomic_DNA"/>
</dbReference>
<accession>A0AAU8MVL5</accession>
<proteinExistence type="predicted"/>